<dbReference type="InterPro" id="IPR036390">
    <property type="entry name" value="WH_DNA-bd_sf"/>
</dbReference>
<feature type="binding site" evidence="7">
    <location>
        <position position="135"/>
    </location>
    <ligand>
        <name>Zn(2+)</name>
        <dbReference type="ChEBI" id="CHEBI:29105"/>
    </ligand>
</feature>
<dbReference type="GO" id="GO:0000976">
    <property type="term" value="F:transcription cis-regulatory region binding"/>
    <property type="evidence" value="ECO:0007669"/>
    <property type="project" value="TreeGrafter"/>
</dbReference>
<dbReference type="Proteomes" id="UP000242972">
    <property type="component" value="Unassembled WGS sequence"/>
</dbReference>
<organism evidence="8 9">
    <name type="scientific">Sulfobacillus benefaciens</name>
    <dbReference type="NCBI Taxonomy" id="453960"/>
    <lineage>
        <taxon>Bacteria</taxon>
        <taxon>Bacillati</taxon>
        <taxon>Bacillota</taxon>
        <taxon>Clostridia</taxon>
        <taxon>Eubacteriales</taxon>
        <taxon>Clostridiales Family XVII. Incertae Sedis</taxon>
        <taxon>Sulfobacillus</taxon>
    </lineage>
</organism>
<accession>A0A2T2XER5</accession>
<dbReference type="InterPro" id="IPR036388">
    <property type="entry name" value="WH-like_DNA-bd_sf"/>
</dbReference>
<dbReference type="GO" id="GO:1900376">
    <property type="term" value="P:regulation of secondary metabolite biosynthetic process"/>
    <property type="evidence" value="ECO:0007669"/>
    <property type="project" value="TreeGrafter"/>
</dbReference>
<dbReference type="SUPFAM" id="SSF46785">
    <property type="entry name" value="Winged helix' DNA-binding domain"/>
    <property type="match status" value="1"/>
</dbReference>
<dbReference type="Gene3D" id="3.30.1490.190">
    <property type="match status" value="1"/>
</dbReference>
<keyword evidence="5" id="KW-0238">DNA-binding</keyword>
<evidence type="ECO:0000256" key="1">
    <source>
        <dbReference type="ARBA" id="ARBA00007957"/>
    </source>
</evidence>
<dbReference type="EMBL" id="PXYW01000029">
    <property type="protein sequence ID" value="PSR32956.1"/>
    <property type="molecule type" value="Genomic_DNA"/>
</dbReference>
<protein>
    <submittedName>
        <fullName evidence="8">Fur family transcriptional regulator</fullName>
    </submittedName>
</protein>
<evidence type="ECO:0000256" key="5">
    <source>
        <dbReference type="ARBA" id="ARBA00023125"/>
    </source>
</evidence>
<name>A0A2T2XER5_9FIRM</name>
<reference evidence="8 9" key="1">
    <citation type="journal article" date="2014" name="BMC Genomics">
        <title>Comparison of environmental and isolate Sulfobacillus genomes reveals diverse carbon, sulfur, nitrogen, and hydrogen metabolisms.</title>
        <authorList>
            <person name="Justice N.B."/>
            <person name="Norman A."/>
            <person name="Brown C.T."/>
            <person name="Singh A."/>
            <person name="Thomas B.C."/>
            <person name="Banfield J.F."/>
        </authorList>
    </citation>
    <scope>NUCLEOTIDE SEQUENCE [LARGE SCALE GENOMIC DNA]</scope>
    <source>
        <strain evidence="8">AMDSBA4</strain>
    </source>
</reference>
<dbReference type="GO" id="GO:0003700">
    <property type="term" value="F:DNA-binding transcription factor activity"/>
    <property type="evidence" value="ECO:0007669"/>
    <property type="project" value="InterPro"/>
</dbReference>
<dbReference type="InterPro" id="IPR002481">
    <property type="entry name" value="FUR"/>
</dbReference>
<dbReference type="CDD" id="cd07153">
    <property type="entry name" value="Fur_like"/>
    <property type="match status" value="1"/>
</dbReference>
<feature type="binding site" evidence="7">
    <location>
        <position position="97"/>
    </location>
    <ligand>
        <name>Zn(2+)</name>
        <dbReference type="ChEBI" id="CHEBI:29105"/>
    </ligand>
</feature>
<comment type="caution">
    <text evidence="8">The sequence shown here is derived from an EMBL/GenBank/DDBJ whole genome shotgun (WGS) entry which is preliminary data.</text>
</comment>
<keyword evidence="2" id="KW-0678">Repressor</keyword>
<evidence type="ECO:0000256" key="2">
    <source>
        <dbReference type="ARBA" id="ARBA00022491"/>
    </source>
</evidence>
<dbReference type="GO" id="GO:0045892">
    <property type="term" value="P:negative regulation of DNA-templated transcription"/>
    <property type="evidence" value="ECO:0007669"/>
    <property type="project" value="TreeGrafter"/>
</dbReference>
<comment type="cofactor">
    <cofactor evidence="7">
        <name>Zn(2+)</name>
        <dbReference type="ChEBI" id="CHEBI:29105"/>
    </cofactor>
    <text evidence="7">Binds 1 zinc ion per subunit.</text>
</comment>
<dbReference type="PANTHER" id="PTHR33202">
    <property type="entry name" value="ZINC UPTAKE REGULATION PROTEIN"/>
    <property type="match status" value="1"/>
</dbReference>
<keyword evidence="6" id="KW-0804">Transcription</keyword>
<dbReference type="InterPro" id="IPR043135">
    <property type="entry name" value="Fur_C"/>
</dbReference>
<gene>
    <name evidence="8" type="ORF">C7B46_11920</name>
</gene>
<evidence type="ECO:0000256" key="7">
    <source>
        <dbReference type="PIRSR" id="PIRSR602481-1"/>
    </source>
</evidence>
<feature type="binding site" evidence="7">
    <location>
        <position position="94"/>
    </location>
    <ligand>
        <name>Zn(2+)</name>
        <dbReference type="ChEBI" id="CHEBI:29105"/>
    </ligand>
</feature>
<keyword evidence="3 7" id="KW-0862">Zinc</keyword>
<proteinExistence type="inferred from homology"/>
<dbReference type="PANTHER" id="PTHR33202:SF7">
    <property type="entry name" value="FERRIC UPTAKE REGULATION PROTEIN"/>
    <property type="match status" value="1"/>
</dbReference>
<feature type="binding site" evidence="7">
    <location>
        <position position="132"/>
    </location>
    <ligand>
        <name>Zn(2+)</name>
        <dbReference type="ChEBI" id="CHEBI:29105"/>
    </ligand>
</feature>
<evidence type="ECO:0000256" key="6">
    <source>
        <dbReference type="ARBA" id="ARBA00023163"/>
    </source>
</evidence>
<evidence type="ECO:0000313" key="9">
    <source>
        <dbReference type="Proteomes" id="UP000242972"/>
    </source>
</evidence>
<keyword evidence="7" id="KW-0479">Metal-binding</keyword>
<evidence type="ECO:0000256" key="4">
    <source>
        <dbReference type="ARBA" id="ARBA00023015"/>
    </source>
</evidence>
<sequence length="144" mass="15987">MDLSDPTGISKVLHDKGLRATPQRMAVLAAIGQLSHPAAEEVARLVMESYPTLSLATVYNTLDTLENQGLIRCFKVEGRRRFDLRTEAHHHLWCTECQRMEDVPVTSAPGFDNLVDSGWKVDDVVVTYKGVCPRCQARLNHAGA</sequence>
<dbReference type="Gene3D" id="1.10.10.10">
    <property type="entry name" value="Winged helix-like DNA-binding domain superfamily/Winged helix DNA-binding domain"/>
    <property type="match status" value="1"/>
</dbReference>
<dbReference type="Pfam" id="PF01475">
    <property type="entry name" value="FUR"/>
    <property type="match status" value="1"/>
</dbReference>
<comment type="similarity">
    <text evidence="1">Belongs to the Fur family.</text>
</comment>
<evidence type="ECO:0000256" key="3">
    <source>
        <dbReference type="ARBA" id="ARBA00022833"/>
    </source>
</evidence>
<evidence type="ECO:0000313" key="8">
    <source>
        <dbReference type="EMBL" id="PSR32956.1"/>
    </source>
</evidence>
<keyword evidence="4" id="KW-0805">Transcription regulation</keyword>
<dbReference type="AlphaFoldDB" id="A0A2T2XER5"/>
<dbReference type="GO" id="GO:0008270">
    <property type="term" value="F:zinc ion binding"/>
    <property type="evidence" value="ECO:0007669"/>
    <property type="project" value="TreeGrafter"/>
</dbReference>